<dbReference type="NCBIfam" id="TIGR01951">
    <property type="entry name" value="nusB"/>
    <property type="match status" value="1"/>
</dbReference>
<dbReference type="InterPro" id="IPR035926">
    <property type="entry name" value="NusB-like_sf"/>
</dbReference>
<organism evidence="7 8">
    <name type="scientific">Rufibacter tibetensis</name>
    <dbReference type="NCBI Taxonomy" id="512763"/>
    <lineage>
        <taxon>Bacteria</taxon>
        <taxon>Pseudomonadati</taxon>
        <taxon>Bacteroidota</taxon>
        <taxon>Cytophagia</taxon>
        <taxon>Cytophagales</taxon>
        <taxon>Hymenobacteraceae</taxon>
        <taxon>Rufibacter</taxon>
    </lineage>
</organism>
<dbReference type="GO" id="GO:0006353">
    <property type="term" value="P:DNA-templated transcription termination"/>
    <property type="evidence" value="ECO:0007669"/>
    <property type="project" value="InterPro"/>
</dbReference>
<sequence length="390" mass="45937">MLNRRILRIKAMQAIYAYVQAEGSNYQLALDLISDRFAPDLMAIEPQDRRKLEGQKQIASLLFKEWYETRKFDTEEKDREILDATQAAVNFYQNSLRKDLKYFGNQMLTAAEEIYDRYLLTLLVAQELVHQIESEEQKAATRFTERKDVNLRKLLENKALQKLLGNKFLEQRVIRRNLSWAGEIEVIQKIYRNNLKKDEEVLAYLEIVDPTYEQDHDLLKHIFKNVIFKDENLQTLFEEKDLNWVENKSVVKNLVNKSIKMLEENTDEYLALLDLSASWEDDKAFFEELYYETLKDDEKYEKMISESVQNWDVERVALMDKIILKMALCEMHIFRSIPVKVSINEYIDISKVYSTPKSKQFINGVLDKLSQDLIASGAIRKSGRGLLDNK</sequence>
<evidence type="ECO:0000256" key="2">
    <source>
        <dbReference type="ARBA" id="ARBA00022814"/>
    </source>
</evidence>
<dbReference type="PATRIC" id="fig|512763.3.peg.1684"/>
<evidence type="ECO:0000256" key="1">
    <source>
        <dbReference type="ARBA" id="ARBA00005952"/>
    </source>
</evidence>
<evidence type="ECO:0000256" key="5">
    <source>
        <dbReference type="ARBA" id="ARBA00023163"/>
    </source>
</evidence>
<proteinExistence type="inferred from homology"/>
<gene>
    <name evidence="7" type="ORF">DC20_07645</name>
</gene>
<dbReference type="Pfam" id="PF01029">
    <property type="entry name" value="NusB"/>
    <property type="match status" value="1"/>
</dbReference>
<dbReference type="RefSeq" id="WP_062543283.1">
    <property type="nucleotide sequence ID" value="NZ_CP012643.1"/>
</dbReference>
<dbReference type="AlphaFoldDB" id="A0A0N7HWC6"/>
<dbReference type="InterPro" id="IPR011605">
    <property type="entry name" value="NusB_fam"/>
</dbReference>
<dbReference type="GO" id="GO:0005829">
    <property type="term" value="C:cytosol"/>
    <property type="evidence" value="ECO:0007669"/>
    <property type="project" value="TreeGrafter"/>
</dbReference>
<dbReference type="PANTHER" id="PTHR11078">
    <property type="entry name" value="N UTILIZATION SUBSTANCE PROTEIN B-RELATED"/>
    <property type="match status" value="1"/>
</dbReference>
<name>A0A0N7HWC6_9BACT</name>
<keyword evidence="8" id="KW-1185">Reference proteome</keyword>
<evidence type="ECO:0000256" key="4">
    <source>
        <dbReference type="ARBA" id="ARBA00023015"/>
    </source>
</evidence>
<evidence type="ECO:0000259" key="6">
    <source>
        <dbReference type="Pfam" id="PF01029"/>
    </source>
</evidence>
<dbReference type="EMBL" id="CP012643">
    <property type="protein sequence ID" value="ALI98872.1"/>
    <property type="molecule type" value="Genomic_DNA"/>
</dbReference>
<dbReference type="Proteomes" id="UP000061382">
    <property type="component" value="Chromosome"/>
</dbReference>
<dbReference type="Gene3D" id="1.10.940.10">
    <property type="entry name" value="NusB-like"/>
    <property type="match status" value="1"/>
</dbReference>
<keyword evidence="3" id="KW-0694">RNA-binding</keyword>
<evidence type="ECO:0000256" key="3">
    <source>
        <dbReference type="ARBA" id="ARBA00022884"/>
    </source>
</evidence>
<feature type="domain" description="NusB/RsmB/TIM44" evidence="6">
    <location>
        <begin position="264"/>
        <end position="370"/>
    </location>
</feature>
<dbReference type="InterPro" id="IPR006027">
    <property type="entry name" value="NusB_RsmB_TIM44"/>
</dbReference>
<dbReference type="KEGG" id="rti:DC20_07645"/>
<accession>A0A0N7HWC6</accession>
<keyword evidence="2" id="KW-0889">Transcription antitermination</keyword>
<dbReference type="GO" id="GO:0031564">
    <property type="term" value="P:transcription antitermination"/>
    <property type="evidence" value="ECO:0007669"/>
    <property type="project" value="UniProtKB-KW"/>
</dbReference>
<dbReference type="GO" id="GO:0003723">
    <property type="term" value="F:RNA binding"/>
    <property type="evidence" value="ECO:0007669"/>
    <property type="project" value="UniProtKB-KW"/>
</dbReference>
<dbReference type="OrthoDB" id="9787568at2"/>
<reference evidence="7 8" key="1">
    <citation type="submission" date="2015-08" db="EMBL/GenBank/DDBJ databases">
        <title>Complete genome sequence of Rufibacter tibetensis strain 1351t, a radiation-resistant bacterium from tibet plateau.</title>
        <authorList>
            <person name="Dai J."/>
        </authorList>
    </citation>
    <scope>NUCLEOTIDE SEQUENCE [LARGE SCALE GENOMIC DNA]</scope>
    <source>
        <strain evidence="7 8">1351</strain>
    </source>
</reference>
<evidence type="ECO:0000313" key="8">
    <source>
        <dbReference type="Proteomes" id="UP000061382"/>
    </source>
</evidence>
<keyword evidence="5" id="KW-0804">Transcription</keyword>
<dbReference type="SUPFAM" id="SSF48013">
    <property type="entry name" value="NusB-like"/>
    <property type="match status" value="1"/>
</dbReference>
<evidence type="ECO:0000313" key="7">
    <source>
        <dbReference type="EMBL" id="ALI98872.1"/>
    </source>
</evidence>
<dbReference type="PANTHER" id="PTHR11078:SF3">
    <property type="entry name" value="ANTITERMINATION NUSB DOMAIN-CONTAINING PROTEIN"/>
    <property type="match status" value="1"/>
</dbReference>
<keyword evidence="4" id="KW-0805">Transcription regulation</keyword>
<protein>
    <submittedName>
        <fullName evidence="7">NusB antitermination factor</fullName>
    </submittedName>
</protein>
<dbReference type="STRING" id="512763.DC20_07645"/>
<comment type="similarity">
    <text evidence="1">Belongs to the NusB family.</text>
</comment>